<protein>
    <submittedName>
        <fullName evidence="2">Unannotated protein</fullName>
    </submittedName>
</protein>
<evidence type="ECO:0000313" key="2">
    <source>
        <dbReference type="EMBL" id="CAB4755216.1"/>
    </source>
</evidence>
<organism evidence="2">
    <name type="scientific">freshwater metagenome</name>
    <dbReference type="NCBI Taxonomy" id="449393"/>
    <lineage>
        <taxon>unclassified sequences</taxon>
        <taxon>metagenomes</taxon>
        <taxon>ecological metagenomes</taxon>
    </lineage>
</organism>
<sequence length="417" mass="47374">MSAYFRQKIAVCKELGFKRLTLLPIAASLILLLLLLSKIVKVRVHGVQNSRIGHFALFTALTHLQLTQSKKKLGNREINIYAVHSVPSANCHLEKMWKRHITLISGNLGWLIVDLLKRIPKNCVYVEMSGTDRTGLIIQNPPCLSFSPAEIKLGINFLKNFGIDEVQKFVCLHVRDSSYLAKSWNHFGYSQGHDWSHHDYRNSEINTYAAAAEALADMGYTVFRMGAVVEKPLNSKHPGVIDYATNGMRTEFLDIFLGAHCTFCVSTGSGWDSVPHIFKRPSLYVNLLPHFALDCVVRDLIIYPKIIVDKKTKKVLGLEEIIRRNIQTRHETHHYASAEVELRDLNSAELILAVTEMAARVEGTFVETQRQKDMQAVLKNILSTYSKLQPTPNYYPVRFEYASCFLSNYPNFLDGFD</sequence>
<keyword evidence="1" id="KW-1133">Transmembrane helix</keyword>
<keyword evidence="1" id="KW-0812">Transmembrane</keyword>
<dbReference type="AlphaFoldDB" id="A0A6J6U6N7"/>
<keyword evidence="1" id="KW-0472">Membrane</keyword>
<reference evidence="2" key="1">
    <citation type="submission" date="2020-05" db="EMBL/GenBank/DDBJ databases">
        <authorList>
            <person name="Chiriac C."/>
            <person name="Salcher M."/>
            <person name="Ghai R."/>
            <person name="Kavagutti S V."/>
        </authorList>
    </citation>
    <scope>NUCLEOTIDE SEQUENCE</scope>
</reference>
<dbReference type="NCBIfam" id="TIGR04372">
    <property type="entry name" value="glycosyl_04372"/>
    <property type="match status" value="1"/>
</dbReference>
<dbReference type="InterPro" id="IPR030808">
    <property type="entry name" value="Glycosyl_04372"/>
</dbReference>
<evidence type="ECO:0000256" key="1">
    <source>
        <dbReference type="SAM" id="Phobius"/>
    </source>
</evidence>
<feature type="transmembrane region" description="Helical" evidence="1">
    <location>
        <begin position="20"/>
        <end position="40"/>
    </location>
</feature>
<name>A0A6J6U6N7_9ZZZZ</name>
<gene>
    <name evidence="2" type="ORF">UFOPK2855_00367</name>
</gene>
<dbReference type="EMBL" id="CAEZZK010000049">
    <property type="protein sequence ID" value="CAB4755216.1"/>
    <property type="molecule type" value="Genomic_DNA"/>
</dbReference>
<accession>A0A6J6U6N7</accession>
<proteinExistence type="predicted"/>